<dbReference type="Gene3D" id="1.20.5.190">
    <property type="match status" value="1"/>
</dbReference>
<evidence type="ECO:0000313" key="3">
    <source>
        <dbReference type="Proteomes" id="UP000193218"/>
    </source>
</evidence>
<keyword evidence="3" id="KW-1185">Reference proteome</keyword>
<evidence type="ECO:0000256" key="1">
    <source>
        <dbReference type="SAM" id="MobiDB-lite"/>
    </source>
</evidence>
<accession>A0A1Y1U6K3</accession>
<feature type="compositionally biased region" description="Polar residues" evidence="1">
    <location>
        <begin position="159"/>
        <end position="168"/>
    </location>
</feature>
<feature type="compositionally biased region" description="Polar residues" evidence="1">
    <location>
        <begin position="13"/>
        <end position="34"/>
    </location>
</feature>
<proteinExistence type="predicted"/>
<dbReference type="STRING" id="4999.A0A1Y1U6K3"/>
<name>A0A1Y1U6K3_9TREE</name>
<sequence length="168" mass="19148">METINHAQRDGVATTSTVQPVPAISTQPESSSRQHLSEEEAAVTLQKHWRGYQTRHAATKMSTSDRWDDLKRAAEDKQYAEDQLDNRNDVKSRWHRAAQAAARMEHGDGLRAAPVPASHVRPRVVLDEETRKARRATFWGTLSKGVGKERDENEILPYQSKSLEQQHW</sequence>
<dbReference type="RefSeq" id="XP_021867971.1">
    <property type="nucleotide sequence ID" value="XM_022017190.1"/>
</dbReference>
<evidence type="ECO:0000313" key="2">
    <source>
        <dbReference type="EMBL" id="ORX33661.1"/>
    </source>
</evidence>
<protein>
    <submittedName>
        <fullName evidence="2">Uncharacterized protein</fullName>
    </submittedName>
</protein>
<dbReference type="AlphaFoldDB" id="A0A1Y1U6K3"/>
<dbReference type="Pfam" id="PF00612">
    <property type="entry name" value="IQ"/>
    <property type="match status" value="1"/>
</dbReference>
<dbReference type="EMBL" id="NBSH01000018">
    <property type="protein sequence ID" value="ORX33661.1"/>
    <property type="molecule type" value="Genomic_DNA"/>
</dbReference>
<reference evidence="2 3" key="1">
    <citation type="submission" date="2017-03" db="EMBL/GenBank/DDBJ databases">
        <title>Widespread Adenine N6-methylation of Active Genes in Fungi.</title>
        <authorList>
            <consortium name="DOE Joint Genome Institute"/>
            <person name="Mondo S.J."/>
            <person name="Dannebaum R.O."/>
            <person name="Kuo R.C."/>
            <person name="Louie K.B."/>
            <person name="Bewick A.J."/>
            <person name="Labutti K."/>
            <person name="Haridas S."/>
            <person name="Kuo A."/>
            <person name="Salamov A."/>
            <person name="Ahrendt S.R."/>
            <person name="Lau R."/>
            <person name="Bowen B.P."/>
            <person name="Lipzen A."/>
            <person name="Sullivan W."/>
            <person name="Andreopoulos W.B."/>
            <person name="Clum A."/>
            <person name="Lindquist E."/>
            <person name="Daum C."/>
            <person name="Northen T.R."/>
            <person name="Ramamoorthy G."/>
            <person name="Schmitz R.J."/>
            <person name="Gryganskyi A."/>
            <person name="Culley D."/>
            <person name="Magnuson J."/>
            <person name="James T.Y."/>
            <person name="O'Malley M.A."/>
            <person name="Stajich J.E."/>
            <person name="Spatafora J.W."/>
            <person name="Visel A."/>
            <person name="Grigoriev I.V."/>
        </authorList>
    </citation>
    <scope>NUCLEOTIDE SEQUENCE [LARGE SCALE GENOMIC DNA]</scope>
    <source>
        <strain evidence="2 3">NRRL Y-17943</strain>
    </source>
</reference>
<dbReference type="OrthoDB" id="7344096at2759"/>
<comment type="caution">
    <text evidence="2">The sequence shown here is derived from an EMBL/GenBank/DDBJ whole genome shotgun (WGS) entry which is preliminary data.</text>
</comment>
<feature type="region of interest" description="Disordered" evidence="1">
    <location>
        <begin position="149"/>
        <end position="168"/>
    </location>
</feature>
<dbReference type="PROSITE" id="PS50096">
    <property type="entry name" value="IQ"/>
    <property type="match status" value="1"/>
</dbReference>
<gene>
    <name evidence="2" type="ORF">BD324DRAFT_639106</name>
</gene>
<dbReference type="Proteomes" id="UP000193218">
    <property type="component" value="Unassembled WGS sequence"/>
</dbReference>
<dbReference type="GeneID" id="33558999"/>
<organism evidence="2 3">
    <name type="scientific">Kockovaella imperatae</name>
    <dbReference type="NCBI Taxonomy" id="4999"/>
    <lineage>
        <taxon>Eukaryota</taxon>
        <taxon>Fungi</taxon>
        <taxon>Dikarya</taxon>
        <taxon>Basidiomycota</taxon>
        <taxon>Agaricomycotina</taxon>
        <taxon>Tremellomycetes</taxon>
        <taxon>Tremellales</taxon>
        <taxon>Cuniculitremaceae</taxon>
        <taxon>Kockovaella</taxon>
    </lineage>
</organism>
<dbReference type="InParanoid" id="A0A1Y1U6K3"/>
<dbReference type="InterPro" id="IPR000048">
    <property type="entry name" value="IQ_motif_EF-hand-BS"/>
</dbReference>
<feature type="region of interest" description="Disordered" evidence="1">
    <location>
        <begin position="1"/>
        <end position="40"/>
    </location>
</feature>